<reference evidence="4 5" key="1">
    <citation type="submission" date="2022-04" db="EMBL/GenBank/DDBJ databases">
        <title>Genome draft of Actinomadura sp. ATCC 31491.</title>
        <authorList>
            <person name="Shi X."/>
            <person name="Du Y."/>
        </authorList>
    </citation>
    <scope>NUCLEOTIDE SEQUENCE [LARGE SCALE GENOMIC DNA]</scope>
    <source>
        <strain evidence="4 5">ATCC 31491</strain>
    </source>
</reference>
<feature type="transmembrane region" description="Helical" evidence="1">
    <location>
        <begin position="515"/>
        <end position="537"/>
    </location>
</feature>
<feature type="transmembrane region" description="Helical" evidence="1">
    <location>
        <begin position="549"/>
        <end position="568"/>
    </location>
</feature>
<dbReference type="Proteomes" id="UP001317259">
    <property type="component" value="Unassembled WGS sequence"/>
</dbReference>
<comment type="caution">
    <text evidence="4">The sequence shown here is derived from an EMBL/GenBank/DDBJ whole genome shotgun (WGS) entry which is preliminary data.</text>
</comment>
<feature type="domain" description="AB hydrolase-1" evidence="3">
    <location>
        <begin position="76"/>
        <end position="413"/>
    </location>
</feature>
<evidence type="ECO:0000313" key="5">
    <source>
        <dbReference type="Proteomes" id="UP001317259"/>
    </source>
</evidence>
<evidence type="ECO:0000256" key="2">
    <source>
        <dbReference type="SAM" id="SignalP"/>
    </source>
</evidence>
<evidence type="ECO:0000256" key="1">
    <source>
        <dbReference type="SAM" id="Phobius"/>
    </source>
</evidence>
<dbReference type="Gene3D" id="3.40.50.1820">
    <property type="entry name" value="alpha/beta hydrolase"/>
    <property type="match status" value="1"/>
</dbReference>
<organism evidence="4 5">
    <name type="scientific">Actinomadura luzonensis</name>
    <dbReference type="NCBI Taxonomy" id="2805427"/>
    <lineage>
        <taxon>Bacteria</taxon>
        <taxon>Bacillati</taxon>
        <taxon>Actinomycetota</taxon>
        <taxon>Actinomycetes</taxon>
        <taxon>Streptosporangiales</taxon>
        <taxon>Thermomonosporaceae</taxon>
        <taxon>Actinomadura</taxon>
    </lineage>
</organism>
<keyword evidence="1" id="KW-0472">Membrane</keyword>
<dbReference type="EMBL" id="JAKRKC020000001">
    <property type="protein sequence ID" value="MCK2217380.1"/>
    <property type="molecule type" value="Genomic_DNA"/>
</dbReference>
<evidence type="ECO:0000259" key="3">
    <source>
        <dbReference type="Pfam" id="PF00561"/>
    </source>
</evidence>
<protein>
    <submittedName>
        <fullName evidence="4">Alpha/beta hydrolase</fullName>
    </submittedName>
</protein>
<dbReference type="PANTHER" id="PTHR43433:SF5">
    <property type="entry name" value="AB HYDROLASE-1 DOMAIN-CONTAINING PROTEIN"/>
    <property type="match status" value="1"/>
</dbReference>
<accession>A0ABT0FZL0</accession>
<name>A0ABT0FZL0_9ACTN</name>
<keyword evidence="2" id="KW-0732">Signal</keyword>
<sequence>MIIRVVLALALSAPPVLIPAAPASAAPQPRPCPVAVPARTTCGFLTVPERRDAPGRTIRVGYALHRSAARDRRPDPVVYMSGGPGSASLQLTGFLAQMFPDRDVVTVEQRGGRYSEPVLSCPETAAALLGQLRTPRDDVAAAAVRCRDRLREQGVDLRGYTTREIAADVVALRRELGYPSWNLFGVSYSTRVMALAAATDPDGTRSLVLDSYLPQSVAWYDDAARNLTDTIARLGAADAYAAMVARLNASPARVPTTDPLLGRAFTARMSGDDVSAVLFEGLAEADVAAVAPQLVRALATGHDELLRPLADAVGEGLVSHEFGLYHAVQCQDELPFNTGRSPLFTHRADQAVCDAWGLPRSPPEQGVPRAPAFVLGGRYDPTTPVRTSRPAAAALPGARFVEVPHASHAVFLSSACARREIAGFVADPAGRTAAPCLDPPITPGELRVTAAPYEISRAPWLAAPFAVFALTALAQLVVAGLRGRAFAAFGGLCGVAFAGLTGQAVWGLAARNETALAVGVPAVVGPCTWIAVAAVALTAVGAALRWRRWPGWAATAVGGGFLVWWLVWFL</sequence>
<dbReference type="InterPro" id="IPR000073">
    <property type="entry name" value="AB_hydrolase_1"/>
</dbReference>
<dbReference type="RefSeq" id="WP_242375003.1">
    <property type="nucleotide sequence ID" value="NZ_JAKRKC020000001.1"/>
</dbReference>
<dbReference type="PANTHER" id="PTHR43433">
    <property type="entry name" value="HYDROLASE, ALPHA/BETA FOLD FAMILY PROTEIN"/>
    <property type="match status" value="1"/>
</dbReference>
<dbReference type="InterPro" id="IPR029058">
    <property type="entry name" value="AB_hydrolase_fold"/>
</dbReference>
<keyword evidence="1" id="KW-1133">Transmembrane helix</keyword>
<dbReference type="SUPFAM" id="SSF53474">
    <property type="entry name" value="alpha/beta-Hydrolases"/>
    <property type="match status" value="1"/>
</dbReference>
<evidence type="ECO:0000313" key="4">
    <source>
        <dbReference type="EMBL" id="MCK2217380.1"/>
    </source>
</evidence>
<keyword evidence="5" id="KW-1185">Reference proteome</keyword>
<proteinExistence type="predicted"/>
<dbReference type="InterPro" id="IPR050471">
    <property type="entry name" value="AB_hydrolase"/>
</dbReference>
<feature type="signal peptide" evidence="2">
    <location>
        <begin position="1"/>
        <end position="25"/>
    </location>
</feature>
<dbReference type="GO" id="GO:0016787">
    <property type="term" value="F:hydrolase activity"/>
    <property type="evidence" value="ECO:0007669"/>
    <property type="project" value="UniProtKB-KW"/>
</dbReference>
<feature type="chain" id="PRO_5045130415" evidence="2">
    <location>
        <begin position="26"/>
        <end position="570"/>
    </location>
</feature>
<keyword evidence="1" id="KW-0812">Transmembrane</keyword>
<feature type="transmembrane region" description="Helical" evidence="1">
    <location>
        <begin position="486"/>
        <end position="509"/>
    </location>
</feature>
<keyword evidence="4" id="KW-0378">Hydrolase</keyword>
<feature type="transmembrane region" description="Helical" evidence="1">
    <location>
        <begin position="460"/>
        <end position="479"/>
    </location>
</feature>
<dbReference type="Pfam" id="PF00561">
    <property type="entry name" value="Abhydrolase_1"/>
    <property type="match status" value="1"/>
</dbReference>
<gene>
    <name evidence="4" type="ORF">MF672_026850</name>
</gene>